<evidence type="ECO:0000313" key="2">
    <source>
        <dbReference type="EMBL" id="MBA4543269.1"/>
    </source>
</evidence>
<dbReference type="OrthoDB" id="9808762at2"/>
<dbReference type="InterPro" id="IPR036388">
    <property type="entry name" value="WH-like_DNA-bd_sf"/>
</dbReference>
<feature type="domain" description="Transcription regulator PadR N-terminal" evidence="1">
    <location>
        <begin position="15"/>
        <end position="88"/>
    </location>
</feature>
<dbReference type="PANTHER" id="PTHR33169">
    <property type="entry name" value="PADR-FAMILY TRANSCRIPTIONAL REGULATOR"/>
    <property type="match status" value="1"/>
</dbReference>
<dbReference type="InterPro" id="IPR036390">
    <property type="entry name" value="WH_DNA-bd_sf"/>
</dbReference>
<gene>
    <name evidence="2" type="ORF">H1164_10210</name>
</gene>
<dbReference type="Pfam" id="PF03551">
    <property type="entry name" value="PadR"/>
    <property type="match status" value="1"/>
</dbReference>
<keyword evidence="3" id="KW-1185">Reference proteome</keyword>
<name>A0A7W2AJ03_9BACL</name>
<dbReference type="InterPro" id="IPR052509">
    <property type="entry name" value="Metal_resp_DNA-bind_regulator"/>
</dbReference>
<reference evidence="2 3" key="1">
    <citation type="submission" date="2020-07" db="EMBL/GenBank/DDBJ databases">
        <authorList>
            <person name="Feng H."/>
        </authorList>
    </citation>
    <scope>NUCLEOTIDE SEQUENCE [LARGE SCALE GENOMIC DNA]</scope>
    <source>
        <strain evidence="3">s-11</strain>
    </source>
</reference>
<proteinExistence type="predicted"/>
<evidence type="ECO:0000259" key="1">
    <source>
        <dbReference type="Pfam" id="PF03551"/>
    </source>
</evidence>
<dbReference type="Proteomes" id="UP000530514">
    <property type="component" value="Unassembled WGS sequence"/>
</dbReference>
<dbReference type="PANTHER" id="PTHR33169:SF14">
    <property type="entry name" value="TRANSCRIPTIONAL REGULATOR RV3488"/>
    <property type="match status" value="1"/>
</dbReference>
<dbReference type="AlphaFoldDB" id="A0A7W2AJ03"/>
<dbReference type="RefSeq" id="WP_160173811.1">
    <property type="nucleotide sequence ID" value="NZ_JACEIP010000014.1"/>
</dbReference>
<sequence>MLTISTVRLLVLGSILRRGISHGYAVLSDITSWHADTWTNVKPGSVYHALNKLESQGMIKSINSEVNVKLGPSRKEYTVTKKGETEFEALLESALVSIDIQQLSAGVAFMDMLPRQKVIALLQQRRIEIERSIGFLKSLPTEERPSEPSMHPELVGIWVGYVENELATTERILAHVQAGKYVFKSEEEK</sequence>
<accession>A0A7W2AJ03</accession>
<dbReference type="InterPro" id="IPR005149">
    <property type="entry name" value="Tscrpt_reg_PadR_N"/>
</dbReference>
<dbReference type="Gene3D" id="1.10.10.10">
    <property type="entry name" value="Winged helix-like DNA-binding domain superfamily/Winged helix DNA-binding domain"/>
    <property type="match status" value="1"/>
</dbReference>
<dbReference type="SUPFAM" id="SSF46785">
    <property type="entry name" value="Winged helix' DNA-binding domain"/>
    <property type="match status" value="1"/>
</dbReference>
<protein>
    <submittedName>
        <fullName evidence="2">PadR family transcriptional regulator</fullName>
    </submittedName>
</protein>
<evidence type="ECO:0000313" key="3">
    <source>
        <dbReference type="Proteomes" id="UP000530514"/>
    </source>
</evidence>
<dbReference type="EMBL" id="JACEIP010000014">
    <property type="protein sequence ID" value="MBA4543269.1"/>
    <property type="molecule type" value="Genomic_DNA"/>
</dbReference>
<comment type="caution">
    <text evidence="2">The sequence shown here is derived from an EMBL/GenBank/DDBJ whole genome shotgun (WGS) entry which is preliminary data.</text>
</comment>
<organism evidence="2 3">
    <name type="scientific">Thermoactinomyces daqus</name>
    <dbReference type="NCBI Taxonomy" id="1329516"/>
    <lineage>
        <taxon>Bacteria</taxon>
        <taxon>Bacillati</taxon>
        <taxon>Bacillota</taxon>
        <taxon>Bacilli</taxon>
        <taxon>Bacillales</taxon>
        <taxon>Thermoactinomycetaceae</taxon>
        <taxon>Thermoactinomyces</taxon>
    </lineage>
</organism>